<feature type="domain" description="ABC transmembrane type-1" evidence="8">
    <location>
        <begin position="227"/>
        <end position="441"/>
    </location>
</feature>
<evidence type="ECO:0000256" key="3">
    <source>
        <dbReference type="ARBA" id="ARBA00022475"/>
    </source>
</evidence>
<organism evidence="9 10">
    <name type="scientific">Pontibacter ruber</name>
    <dbReference type="NCBI Taxonomy" id="1343895"/>
    <lineage>
        <taxon>Bacteria</taxon>
        <taxon>Pseudomonadati</taxon>
        <taxon>Bacteroidota</taxon>
        <taxon>Cytophagia</taxon>
        <taxon>Cytophagales</taxon>
        <taxon>Hymenobacteraceae</taxon>
        <taxon>Pontibacter</taxon>
    </lineage>
</organism>
<sequence>MPGYLFKRLVLVLPMLWLIASLFFLLSRLLPQGLGAGNILKGDEQYSKGSKESRERSYRQYLHKTQQDLPLFYFSIHARAEPDTLYRVYPESERLHLRRLAWKYGNWPLVSAYYSGVKQAHTLAAQQDQLQPHFEALHTSTVAPAILAAASSIAEADQENAFQTAILLRNAKRMVEHRQDYLGLLPTLSWNGSKNQYHNWLTEVLQGNFGTSYRDHRAVPAILAEAIGNTFWLLILSMAISVVLAFELSILMVRQKGRKWRRLFLPVLFLTDSIPTFVLALLLLVLLASPAFLQLFPVYGMGYYSPAGLPWHESLARQVQFMALPVLCLTLANLPYLTNQVYRSLATTGNEDYTRTARAKGLSETRIIRKHMLRNAWLPIITLLSDFLPALVAGALIIETIFAIPGVGRLLLTAVQARDYPVMMGIVVIVALFKMLSHLVADALYSLADPRIRYTSS</sequence>
<comment type="similarity">
    <text evidence="7">Belongs to the binding-protein-dependent transport system permease family.</text>
</comment>
<dbReference type="InterPro" id="IPR000515">
    <property type="entry name" value="MetI-like"/>
</dbReference>
<feature type="transmembrane region" description="Helical" evidence="7">
    <location>
        <begin position="231"/>
        <end position="253"/>
    </location>
</feature>
<keyword evidence="10" id="KW-1185">Reference proteome</keyword>
<evidence type="ECO:0000256" key="7">
    <source>
        <dbReference type="RuleBase" id="RU363032"/>
    </source>
</evidence>
<evidence type="ECO:0000256" key="2">
    <source>
        <dbReference type="ARBA" id="ARBA00022448"/>
    </source>
</evidence>
<dbReference type="RefSeq" id="WP_250429308.1">
    <property type="nucleotide sequence ID" value="NZ_JALPRR010000002.1"/>
</dbReference>
<protein>
    <submittedName>
        <fullName evidence="9">ABC transporter permease</fullName>
    </submittedName>
</protein>
<keyword evidence="3" id="KW-1003">Cell membrane</keyword>
<comment type="caution">
    <text evidence="9">The sequence shown here is derived from an EMBL/GenBank/DDBJ whole genome shotgun (WGS) entry which is preliminary data.</text>
</comment>
<evidence type="ECO:0000313" key="9">
    <source>
        <dbReference type="EMBL" id="MFD2245235.1"/>
    </source>
</evidence>
<dbReference type="Proteomes" id="UP001597374">
    <property type="component" value="Unassembled WGS sequence"/>
</dbReference>
<feature type="transmembrane region" description="Helical" evidence="7">
    <location>
        <begin position="319"/>
        <end position="337"/>
    </location>
</feature>
<name>A0ABW5CTA2_9BACT</name>
<dbReference type="PANTHER" id="PTHR30465:SF0">
    <property type="entry name" value="OLIGOPEPTIDE TRANSPORT SYSTEM PERMEASE PROTEIN APPB"/>
    <property type="match status" value="1"/>
</dbReference>
<reference evidence="10" key="1">
    <citation type="journal article" date="2019" name="Int. J. Syst. Evol. Microbiol.">
        <title>The Global Catalogue of Microorganisms (GCM) 10K type strain sequencing project: providing services to taxonomists for standard genome sequencing and annotation.</title>
        <authorList>
            <consortium name="The Broad Institute Genomics Platform"/>
            <consortium name="The Broad Institute Genome Sequencing Center for Infectious Disease"/>
            <person name="Wu L."/>
            <person name="Ma J."/>
        </authorList>
    </citation>
    <scope>NUCLEOTIDE SEQUENCE [LARGE SCALE GENOMIC DNA]</scope>
    <source>
        <strain evidence="10">CGMCC 4.1782</strain>
    </source>
</reference>
<evidence type="ECO:0000256" key="4">
    <source>
        <dbReference type="ARBA" id="ARBA00022692"/>
    </source>
</evidence>
<feature type="transmembrane region" description="Helical" evidence="7">
    <location>
        <begin position="376"/>
        <end position="402"/>
    </location>
</feature>
<accession>A0ABW5CTA2</accession>
<keyword evidence="5 7" id="KW-1133">Transmembrane helix</keyword>
<keyword evidence="6 7" id="KW-0472">Membrane</keyword>
<dbReference type="Pfam" id="PF00528">
    <property type="entry name" value="BPD_transp_1"/>
    <property type="match status" value="1"/>
</dbReference>
<dbReference type="CDD" id="cd06261">
    <property type="entry name" value="TM_PBP2"/>
    <property type="match status" value="1"/>
</dbReference>
<dbReference type="EMBL" id="JBHUIM010000001">
    <property type="protein sequence ID" value="MFD2245235.1"/>
    <property type="molecule type" value="Genomic_DNA"/>
</dbReference>
<evidence type="ECO:0000256" key="1">
    <source>
        <dbReference type="ARBA" id="ARBA00004651"/>
    </source>
</evidence>
<dbReference type="SUPFAM" id="SSF161098">
    <property type="entry name" value="MetI-like"/>
    <property type="match status" value="1"/>
</dbReference>
<dbReference type="InterPro" id="IPR035906">
    <property type="entry name" value="MetI-like_sf"/>
</dbReference>
<evidence type="ECO:0000256" key="6">
    <source>
        <dbReference type="ARBA" id="ARBA00023136"/>
    </source>
</evidence>
<feature type="transmembrane region" description="Helical" evidence="7">
    <location>
        <begin position="274"/>
        <end position="299"/>
    </location>
</feature>
<dbReference type="PROSITE" id="PS50928">
    <property type="entry name" value="ABC_TM1"/>
    <property type="match status" value="1"/>
</dbReference>
<evidence type="ECO:0000259" key="8">
    <source>
        <dbReference type="PROSITE" id="PS50928"/>
    </source>
</evidence>
<keyword evidence="4 7" id="KW-0812">Transmembrane</keyword>
<evidence type="ECO:0000256" key="5">
    <source>
        <dbReference type="ARBA" id="ARBA00022989"/>
    </source>
</evidence>
<comment type="subcellular location">
    <subcellularLocation>
        <location evidence="1 7">Cell membrane</location>
        <topology evidence="1 7">Multi-pass membrane protein</topology>
    </subcellularLocation>
</comment>
<keyword evidence="2 7" id="KW-0813">Transport</keyword>
<gene>
    <name evidence="9" type="ORF">ACFSKP_03145</name>
</gene>
<feature type="transmembrane region" description="Helical" evidence="7">
    <location>
        <begin position="422"/>
        <end position="445"/>
    </location>
</feature>
<evidence type="ECO:0000313" key="10">
    <source>
        <dbReference type="Proteomes" id="UP001597374"/>
    </source>
</evidence>
<dbReference type="Gene3D" id="1.10.3720.10">
    <property type="entry name" value="MetI-like"/>
    <property type="match status" value="1"/>
</dbReference>
<dbReference type="PANTHER" id="PTHR30465">
    <property type="entry name" value="INNER MEMBRANE ABC TRANSPORTER"/>
    <property type="match status" value="1"/>
</dbReference>
<proteinExistence type="inferred from homology"/>